<comment type="caution">
    <text evidence="2">The sequence shown here is derived from an EMBL/GenBank/DDBJ whole genome shotgun (WGS) entry which is preliminary data.</text>
</comment>
<organism evidence="2 3">
    <name type="scientific">Corynebacterium wankanglinii</name>
    <dbReference type="NCBI Taxonomy" id="2735136"/>
    <lineage>
        <taxon>Bacteria</taxon>
        <taxon>Bacillati</taxon>
        <taxon>Actinomycetota</taxon>
        <taxon>Actinomycetes</taxon>
        <taxon>Mycobacteriales</taxon>
        <taxon>Corynebacteriaceae</taxon>
        <taxon>Corynebacterium</taxon>
    </lineage>
</organism>
<evidence type="ECO:0000313" key="3">
    <source>
        <dbReference type="Proteomes" id="UP000581408"/>
    </source>
</evidence>
<evidence type="ECO:0000259" key="1">
    <source>
        <dbReference type="PROSITE" id="PS51674"/>
    </source>
</evidence>
<dbReference type="Proteomes" id="UP000581408">
    <property type="component" value="Unassembled WGS sequence"/>
</dbReference>
<proteinExistence type="predicted"/>
<feature type="domain" description="4Fe-4S Wbl-type" evidence="1">
    <location>
        <begin position="17"/>
        <end position="90"/>
    </location>
</feature>
<reference evidence="2 3" key="1">
    <citation type="submission" date="2020-05" db="EMBL/GenBank/DDBJ databases">
        <title>Descriptions of Corynebacterium xxxx sp. nov., Corynebacterium yyyy sp. nov. and Corynebacterium zzzz sp. nov.</title>
        <authorList>
            <person name="Zhang G."/>
        </authorList>
    </citation>
    <scope>NUCLEOTIDE SEQUENCE [LARGE SCALE GENOMIC DNA]</scope>
    <source>
        <strain evidence="3">zg-915</strain>
    </source>
</reference>
<dbReference type="RefSeq" id="WP_181193758.1">
    <property type="nucleotide sequence ID" value="NZ_JABFEE010000001.1"/>
</dbReference>
<dbReference type="EMBL" id="JABFEE010000001">
    <property type="protein sequence ID" value="MBA1834149.1"/>
    <property type="molecule type" value="Genomic_DNA"/>
</dbReference>
<gene>
    <name evidence="2" type="ORF">HMC16_00105</name>
</gene>
<sequence length="157" mass="17585">MIEEGEGICQKNTWREAARRGEELPWDSRLGYERRGTSLDVTTARHDRARGLCQCCPVLEACEQYLSDMERAGVGVDGVIAGRYSDTPTRGWNSGPKKLPPAPYEGQQTHCRACRTAMWPQAADPELVATQGGPRHLGEGLCEHCYPRFARHGRRRC</sequence>
<dbReference type="InterPro" id="IPR034768">
    <property type="entry name" value="4FE4S_WBL"/>
</dbReference>
<protein>
    <recommendedName>
        <fullName evidence="1">4Fe-4S Wbl-type domain-containing protein</fullName>
    </recommendedName>
</protein>
<evidence type="ECO:0000313" key="2">
    <source>
        <dbReference type="EMBL" id="MBA1834149.1"/>
    </source>
</evidence>
<dbReference type="PROSITE" id="PS51674">
    <property type="entry name" value="4FE4S_WBL"/>
    <property type="match status" value="1"/>
</dbReference>
<dbReference type="AlphaFoldDB" id="A0A838CHU3"/>
<name>A0A838CHU3_9CORY</name>
<accession>A0A838CHU3</accession>